<evidence type="ECO:0000313" key="2">
    <source>
        <dbReference type="EMBL" id="ACK68401.1"/>
    </source>
</evidence>
<evidence type="ECO:0000259" key="1">
    <source>
        <dbReference type="Pfam" id="PF16694"/>
    </source>
</evidence>
<dbReference type="Gene3D" id="3.50.70.20">
    <property type="entry name" value="Cytochrome P460"/>
    <property type="match status" value="1"/>
</dbReference>
<organism evidence="2 3">
    <name type="scientific">Rippkaea orientalis (strain PCC 8801 / RF-1)</name>
    <name type="common">Cyanothece sp. (strain PCC 8801)</name>
    <dbReference type="NCBI Taxonomy" id="41431"/>
    <lineage>
        <taxon>Bacteria</taxon>
        <taxon>Bacillati</taxon>
        <taxon>Cyanobacteriota</taxon>
        <taxon>Cyanophyceae</taxon>
        <taxon>Oscillatoriophycideae</taxon>
        <taxon>Chroococcales</taxon>
        <taxon>Aphanothecaceae</taxon>
        <taxon>Rippkaea</taxon>
        <taxon>Rippkaea orientalis</taxon>
    </lineage>
</organism>
<protein>
    <recommendedName>
        <fullName evidence="1">Cytochrome P460 domain-containing protein</fullName>
    </recommendedName>
</protein>
<feature type="domain" description="Cytochrome P460" evidence="1">
    <location>
        <begin position="54"/>
        <end position="174"/>
    </location>
</feature>
<keyword evidence="2" id="KW-0614">Plasmid</keyword>
<evidence type="ECO:0000313" key="3">
    <source>
        <dbReference type="Proteomes" id="UP000008204"/>
    </source>
</evidence>
<accession>B7K6H9</accession>
<dbReference type="CDD" id="cd20716">
    <property type="entry name" value="cyt_P460_fam"/>
    <property type="match status" value="1"/>
</dbReference>
<dbReference type="InterPro" id="IPR038142">
    <property type="entry name" value="Cytochrome_P460_sp"/>
</dbReference>
<dbReference type="HOGENOM" id="CLU_1364311_0_0_3"/>
<geneLocation type="plasmid" evidence="2 3">
    <name>pP880101</name>
</geneLocation>
<proteinExistence type="predicted"/>
<reference evidence="3" key="1">
    <citation type="journal article" date="2011" name="MBio">
        <title>Novel metabolic attributes of the genus Cyanothece, comprising a group of unicellular nitrogen-fixing Cyanobacteria.</title>
        <authorList>
            <person name="Bandyopadhyay A."/>
            <person name="Elvitigala T."/>
            <person name="Welsh E."/>
            <person name="Stockel J."/>
            <person name="Liberton M."/>
            <person name="Min H."/>
            <person name="Sherman L.A."/>
            <person name="Pakrasi H.B."/>
        </authorList>
    </citation>
    <scope>NUCLEOTIDE SEQUENCE [LARGE SCALE GENOMIC DNA]</scope>
    <source>
        <strain evidence="3">PCC 8801</strain>
        <plasmid evidence="3">pP880101</plasmid>
    </source>
</reference>
<dbReference type="Pfam" id="PF16694">
    <property type="entry name" value="Cytochrome_P460"/>
    <property type="match status" value="1"/>
</dbReference>
<dbReference type="KEGG" id="cyp:PCC8801_4485"/>
<dbReference type="RefSeq" id="WP_012593036.1">
    <property type="nucleotide sequence ID" value="NC_011721.1"/>
</dbReference>
<sequence length="200" mass="22325">MKISKWIARLLLFVASVVIAITISPFRFFYSPVVSELGYSYTVSSAAESPVQFPNNYKQQFVHYVTVDCPTSGIVRQMYIDRPSLESLKANETFPSGAVIVMETHSAKQGSDNRLIPTQLNNLFVREKRRGWNVAASGEWQSAWYSPSGSLVSGNQTSCIGCHTQVRDRDYLFTLPALQAAAKTGQTQHQQTEFSTSVCR</sequence>
<gene>
    <name evidence="2" type="ordered locus">PCC8801_4485</name>
</gene>
<dbReference type="EMBL" id="CP001288">
    <property type="protein sequence ID" value="ACK68401.1"/>
    <property type="molecule type" value="Genomic_DNA"/>
</dbReference>
<dbReference type="AlphaFoldDB" id="B7K6H9"/>
<keyword evidence="3" id="KW-1185">Reference proteome</keyword>
<dbReference type="InterPro" id="IPR032033">
    <property type="entry name" value="Cytochrome_P460"/>
</dbReference>
<name>B7K6H9_RIPO1</name>
<dbReference type="OrthoDB" id="9796416at2"/>
<dbReference type="Proteomes" id="UP000008204">
    <property type="component" value="Plasmid pP880101"/>
</dbReference>